<evidence type="ECO:0000256" key="1">
    <source>
        <dbReference type="SAM" id="MobiDB-lite"/>
    </source>
</evidence>
<reference evidence="2 3" key="1">
    <citation type="submission" date="2023-10" db="EMBL/GenBank/DDBJ databases">
        <title>Microbacterium xanthum sp. nov., isolated from seaweed.</title>
        <authorList>
            <person name="Lee S.D."/>
        </authorList>
    </citation>
    <scope>NUCLEOTIDE SEQUENCE [LARGE SCALE GENOMIC DNA]</scope>
    <source>
        <strain evidence="2 3">KCTC 19124</strain>
    </source>
</reference>
<evidence type="ECO:0000313" key="2">
    <source>
        <dbReference type="EMBL" id="MDZ8160241.1"/>
    </source>
</evidence>
<accession>A0ABU5N2C7</accession>
<dbReference type="EMBL" id="JAWJYN010000001">
    <property type="protein sequence ID" value="MDZ8160241.1"/>
    <property type="molecule type" value="Genomic_DNA"/>
</dbReference>
<proteinExistence type="predicted"/>
<evidence type="ECO:0000313" key="3">
    <source>
        <dbReference type="Proteomes" id="UP001291912"/>
    </source>
</evidence>
<gene>
    <name evidence="2" type="ORF">R2Q92_00205</name>
</gene>
<protein>
    <recommendedName>
        <fullName evidence="4">Sugar ABC transporter ATPase</fullName>
    </recommendedName>
</protein>
<organism evidence="2 3">
    <name type="scientific">Microbacterium aquimaris</name>
    <dbReference type="NCBI Taxonomy" id="459816"/>
    <lineage>
        <taxon>Bacteria</taxon>
        <taxon>Bacillati</taxon>
        <taxon>Actinomycetota</taxon>
        <taxon>Actinomycetes</taxon>
        <taxon>Micrococcales</taxon>
        <taxon>Microbacteriaceae</taxon>
        <taxon>Microbacterium</taxon>
    </lineage>
</organism>
<name>A0ABU5N2C7_9MICO</name>
<dbReference type="RefSeq" id="WP_194424300.1">
    <property type="nucleotide sequence ID" value="NZ_BAAAPT010000001.1"/>
</dbReference>
<keyword evidence="3" id="KW-1185">Reference proteome</keyword>
<evidence type="ECO:0008006" key="4">
    <source>
        <dbReference type="Google" id="ProtNLM"/>
    </source>
</evidence>
<sequence length="51" mass="5389">MSMPDQTPGDIEQIPTEDLPDDLPQPETQGEEPVVAELGDEGEGDLGPADL</sequence>
<dbReference type="Proteomes" id="UP001291912">
    <property type="component" value="Unassembled WGS sequence"/>
</dbReference>
<feature type="region of interest" description="Disordered" evidence="1">
    <location>
        <begin position="1"/>
        <end position="51"/>
    </location>
</feature>
<comment type="caution">
    <text evidence="2">The sequence shown here is derived from an EMBL/GenBank/DDBJ whole genome shotgun (WGS) entry which is preliminary data.</text>
</comment>